<dbReference type="GO" id="GO:0099095">
    <property type="term" value="F:ligand-gated monoatomic anion channel activity"/>
    <property type="evidence" value="ECO:0007669"/>
    <property type="project" value="UniProtKB-ARBA"/>
</dbReference>
<dbReference type="InterPro" id="IPR006028">
    <property type="entry name" value="GABAA/Glycine_rcpt"/>
</dbReference>
<dbReference type="GO" id="GO:0004888">
    <property type="term" value="F:transmembrane signaling receptor activity"/>
    <property type="evidence" value="ECO:0007669"/>
    <property type="project" value="InterPro"/>
</dbReference>
<dbReference type="PANTHER" id="PTHR19277:SF125">
    <property type="entry name" value="B6"/>
    <property type="match status" value="1"/>
</dbReference>
<evidence type="ECO:0000256" key="2">
    <source>
        <dbReference type="ARBA" id="ARBA00004141"/>
    </source>
</evidence>
<dbReference type="CDD" id="cd00112">
    <property type="entry name" value="LDLa"/>
    <property type="match status" value="1"/>
</dbReference>
<dbReference type="PROSITE" id="PS00236">
    <property type="entry name" value="NEUROTR_ION_CHANNEL"/>
    <property type="match status" value="1"/>
</dbReference>
<feature type="disulfide bond" evidence="13">
    <location>
        <begin position="486"/>
        <end position="504"/>
    </location>
</feature>
<dbReference type="PROSITE" id="PS01209">
    <property type="entry name" value="LDLRA_1"/>
    <property type="match status" value="1"/>
</dbReference>
<evidence type="ECO:0000256" key="9">
    <source>
        <dbReference type="ARBA" id="ARBA00023136"/>
    </source>
</evidence>
<keyword evidence="11" id="KW-0325">Glycoprotein</keyword>
<evidence type="ECO:0000256" key="14">
    <source>
        <dbReference type="PROSITE-ProRule" id="PRU01172"/>
    </source>
</evidence>
<dbReference type="InterPro" id="IPR001759">
    <property type="entry name" value="PTX_dom"/>
</dbReference>
<dbReference type="EMBL" id="JARAKH010000009">
    <property type="protein sequence ID" value="KAK8400697.1"/>
    <property type="molecule type" value="Genomic_DNA"/>
</dbReference>
<evidence type="ECO:0000256" key="3">
    <source>
        <dbReference type="ARBA" id="ARBA00004236"/>
    </source>
</evidence>
<keyword evidence="7" id="KW-0106">Calcium</keyword>
<dbReference type="PRINTS" id="PR00253">
    <property type="entry name" value="GABAARECEPTR"/>
</dbReference>
<evidence type="ECO:0000256" key="8">
    <source>
        <dbReference type="ARBA" id="ARBA00023065"/>
    </source>
</evidence>
<accession>A0AAW0UR59</accession>
<dbReference type="PROSITE" id="PS51828">
    <property type="entry name" value="PTX_2"/>
    <property type="match status" value="1"/>
</dbReference>
<dbReference type="InterPro" id="IPR036719">
    <property type="entry name" value="Neuro-gated_channel_TM_sf"/>
</dbReference>
<dbReference type="AlphaFoldDB" id="A0AAW0UR59"/>
<keyword evidence="6" id="KW-0479">Metal-binding</keyword>
<evidence type="ECO:0000256" key="15">
    <source>
        <dbReference type="SAM" id="Phobius"/>
    </source>
</evidence>
<evidence type="ECO:0000256" key="11">
    <source>
        <dbReference type="ARBA" id="ARBA00023180"/>
    </source>
</evidence>
<organism evidence="18 19">
    <name type="scientific">Scylla paramamosain</name>
    <name type="common">Mud crab</name>
    <dbReference type="NCBI Taxonomy" id="85552"/>
    <lineage>
        <taxon>Eukaryota</taxon>
        <taxon>Metazoa</taxon>
        <taxon>Ecdysozoa</taxon>
        <taxon>Arthropoda</taxon>
        <taxon>Crustacea</taxon>
        <taxon>Multicrustacea</taxon>
        <taxon>Malacostraca</taxon>
        <taxon>Eumalacostraca</taxon>
        <taxon>Eucarida</taxon>
        <taxon>Decapoda</taxon>
        <taxon>Pleocyemata</taxon>
        <taxon>Brachyura</taxon>
        <taxon>Eubrachyura</taxon>
        <taxon>Portunoidea</taxon>
        <taxon>Portunidae</taxon>
        <taxon>Portuninae</taxon>
        <taxon>Scylla</taxon>
    </lineage>
</organism>
<keyword evidence="8" id="KW-0406">Ion transport</keyword>
<dbReference type="PROSITE" id="PS50068">
    <property type="entry name" value="LDLRA_2"/>
    <property type="match status" value="1"/>
</dbReference>
<dbReference type="InterPro" id="IPR051360">
    <property type="entry name" value="Neuronal_Pentraxin_Related"/>
</dbReference>
<keyword evidence="4" id="KW-0813">Transport</keyword>
<dbReference type="Gene3D" id="2.70.170.10">
    <property type="entry name" value="Neurotransmitter-gated ion-channel ligand-binding domain"/>
    <property type="match status" value="2"/>
</dbReference>
<dbReference type="Pfam" id="PF00057">
    <property type="entry name" value="Ldl_recept_a"/>
    <property type="match status" value="1"/>
</dbReference>
<dbReference type="SUPFAM" id="SSF90112">
    <property type="entry name" value="Neurotransmitter-gated ion-channel transmembrane pore"/>
    <property type="match status" value="1"/>
</dbReference>
<dbReference type="PROSITE" id="PS50041">
    <property type="entry name" value="C_TYPE_LECTIN_2"/>
    <property type="match status" value="1"/>
</dbReference>
<evidence type="ECO:0000256" key="12">
    <source>
        <dbReference type="ARBA" id="ARBA00023303"/>
    </source>
</evidence>
<dbReference type="GO" id="GO:0005230">
    <property type="term" value="F:extracellular ligand-gated monoatomic ion channel activity"/>
    <property type="evidence" value="ECO:0007669"/>
    <property type="project" value="InterPro"/>
</dbReference>
<proteinExistence type="predicted"/>
<evidence type="ECO:0000256" key="1">
    <source>
        <dbReference type="ARBA" id="ARBA00001913"/>
    </source>
</evidence>
<keyword evidence="10 13" id="KW-1015">Disulfide bond</keyword>
<dbReference type="Pfam" id="PF00059">
    <property type="entry name" value="Lectin_C"/>
    <property type="match status" value="1"/>
</dbReference>
<sequence>MTRLSDRLPPPLLFGVVFSFLGFCFSNQQSDKSLTFSIPTEARVRLFSLQSDIWQPPRDDVYIRFNMTRSRGKVSSLTEMTVCTRIFLTAITKLQVFLSYATADRFANAIMFYVIDGKHFFRYNNEPQEAIEELHIPTVLRRWRHYCHVLSGDAYTVYVDGAPLASAPIQGDDRVLPLNGTFIVGQEQDSLSGRFNRFQIQKGYVTQVNLWSRGLSRAEIAAIANCSVNLMGDILSTDNDDLELINVDEEGISLEEICSKKEHFNIFPEARTFDESRRMCHLVGSEMYGPMTQKRNLEVNSTLWNEEMCKKELLWIGVTDLQEEGVWRRLRDNQVVTDIFWGPGQPDETRVENCIIMGWTSSWNDYPCKKQVACVVCEEAIDVPLYLRGACRELLTETMFEVLGYFSSKPFFHGFYGYMILKSEEKQWSLIDTVFNITIATLALASDAQYPLGRQFWFLLTPVCDKGKGSLLELSLSICTSDQYMCNNGQCIDIADRCDAKDDCNDGTDEDNCSVLQLPDGYRKFKPPKNVEDPNEPLQPFMKFVFLRFLKIEDVQQAITLEFIVSLEWIDTRLKFLNLREDMNANELSDNEVNSICGSFVCAFDVFYYPFDVQQCSVLVQVSSISKKLVSLTKSRAETEYNHNSELSTYIISDFFVKEANTTSRESIMEVGYTLTRHSTLILLTIYLPSVLLVAISYSTLYVSVKLLQVRLTVSLTTLLVLYTFFNQASASLPKTAYIKMIDVWFLSCTILLFLVIMIHVSVECLEKESVTSVRPMSKKTEPCITAEGLLRLVRLVVTPIVVVAFASVYWIIMVA</sequence>
<dbReference type="Pfam" id="PF00354">
    <property type="entry name" value="Pentaxin"/>
    <property type="match status" value="1"/>
</dbReference>
<dbReference type="InterPro" id="IPR002172">
    <property type="entry name" value="LDrepeatLR_classA_rpt"/>
</dbReference>
<keyword evidence="5" id="KW-1003">Cell membrane</keyword>
<dbReference type="InterPro" id="IPR036734">
    <property type="entry name" value="Neur_chan_lig-bd_sf"/>
</dbReference>
<dbReference type="SMART" id="SM00192">
    <property type="entry name" value="LDLa"/>
    <property type="match status" value="1"/>
</dbReference>
<dbReference type="SUPFAM" id="SSF56436">
    <property type="entry name" value="C-type lectin-like"/>
    <property type="match status" value="1"/>
</dbReference>
<evidence type="ECO:0000259" key="17">
    <source>
        <dbReference type="PROSITE" id="PS51828"/>
    </source>
</evidence>
<dbReference type="InterPro" id="IPR016186">
    <property type="entry name" value="C-type_lectin-like/link_sf"/>
</dbReference>
<dbReference type="Proteomes" id="UP001487740">
    <property type="component" value="Unassembled WGS sequence"/>
</dbReference>
<dbReference type="Pfam" id="PF02932">
    <property type="entry name" value="Neur_chan_memb"/>
    <property type="match status" value="1"/>
</dbReference>
<feature type="transmembrane region" description="Helical" evidence="15">
    <location>
        <begin position="738"/>
        <end position="759"/>
    </location>
</feature>
<dbReference type="CDD" id="cd00037">
    <property type="entry name" value="CLECT"/>
    <property type="match status" value="1"/>
</dbReference>
<dbReference type="GO" id="GO:0046872">
    <property type="term" value="F:metal ion binding"/>
    <property type="evidence" value="ECO:0007669"/>
    <property type="project" value="UniProtKB-KW"/>
</dbReference>
<dbReference type="InterPro" id="IPR023415">
    <property type="entry name" value="LDLR_class-A_CS"/>
</dbReference>
<name>A0AAW0UR59_SCYPA</name>
<comment type="cofactor">
    <cofactor evidence="1">
        <name>Ca(2+)</name>
        <dbReference type="ChEBI" id="CHEBI:29108"/>
    </cofactor>
</comment>
<dbReference type="InterPro" id="IPR013320">
    <property type="entry name" value="ConA-like_dom_sf"/>
</dbReference>
<dbReference type="InterPro" id="IPR018378">
    <property type="entry name" value="C-type_lectin_CS"/>
</dbReference>
<keyword evidence="15" id="KW-0812">Transmembrane</keyword>
<reference evidence="18 19" key="1">
    <citation type="submission" date="2023-03" db="EMBL/GenBank/DDBJ databases">
        <title>High-quality genome of Scylla paramamosain provides insights in environmental adaptation.</title>
        <authorList>
            <person name="Zhang L."/>
        </authorList>
    </citation>
    <scope>NUCLEOTIDE SEQUENCE [LARGE SCALE GENOMIC DNA]</scope>
    <source>
        <strain evidence="18">LZ_2023a</strain>
        <tissue evidence="18">Muscle</tissue>
    </source>
</reference>
<evidence type="ECO:0000256" key="5">
    <source>
        <dbReference type="ARBA" id="ARBA00022475"/>
    </source>
</evidence>
<dbReference type="InterPro" id="IPR018000">
    <property type="entry name" value="Neurotransmitter_ion_chnl_CS"/>
</dbReference>
<keyword evidence="15" id="KW-1133">Transmembrane helix</keyword>
<protein>
    <submittedName>
        <fullName evidence="18">Uncharacterized protein</fullName>
    </submittedName>
</protein>
<feature type="disulfide bond" evidence="13">
    <location>
        <begin position="479"/>
        <end position="491"/>
    </location>
</feature>
<dbReference type="InterPro" id="IPR036055">
    <property type="entry name" value="LDL_receptor-like_sf"/>
</dbReference>
<feature type="transmembrane region" description="Helical" evidence="15">
    <location>
        <begin position="681"/>
        <end position="701"/>
    </location>
</feature>
<evidence type="ECO:0000313" key="18">
    <source>
        <dbReference type="EMBL" id="KAK8400697.1"/>
    </source>
</evidence>
<feature type="domain" description="C-type lectin" evidence="16">
    <location>
        <begin position="264"/>
        <end position="371"/>
    </location>
</feature>
<dbReference type="SUPFAM" id="SSF49899">
    <property type="entry name" value="Concanavalin A-like lectins/glucanases"/>
    <property type="match status" value="1"/>
</dbReference>
<keyword evidence="9 15" id="KW-0472">Membrane</keyword>
<gene>
    <name evidence="18" type="ORF">O3P69_002474</name>
</gene>
<comment type="caution">
    <text evidence="18">The sequence shown here is derived from an EMBL/GenBank/DDBJ whole genome shotgun (WGS) entry which is preliminary data.</text>
</comment>
<evidence type="ECO:0000256" key="7">
    <source>
        <dbReference type="ARBA" id="ARBA00022837"/>
    </source>
</evidence>
<dbReference type="SUPFAM" id="SSF63712">
    <property type="entry name" value="Nicotinic receptor ligand binding domain-like"/>
    <property type="match status" value="1"/>
</dbReference>
<dbReference type="InterPro" id="IPR006029">
    <property type="entry name" value="Neurotrans-gated_channel_TM"/>
</dbReference>
<evidence type="ECO:0000313" key="19">
    <source>
        <dbReference type="Proteomes" id="UP001487740"/>
    </source>
</evidence>
<comment type="caution">
    <text evidence="14">Lacks conserved residue(s) required for the propagation of feature annotation.</text>
</comment>
<dbReference type="InterPro" id="IPR016187">
    <property type="entry name" value="CTDL_fold"/>
</dbReference>
<dbReference type="Gene3D" id="4.10.400.10">
    <property type="entry name" value="Low-density Lipoprotein Receptor"/>
    <property type="match status" value="1"/>
</dbReference>
<feature type="domain" description="Pentraxin (PTX)" evidence="17">
    <location>
        <begin position="48"/>
        <end position="258"/>
    </location>
</feature>
<dbReference type="SUPFAM" id="SSF57424">
    <property type="entry name" value="LDL receptor-like module"/>
    <property type="match status" value="1"/>
</dbReference>
<dbReference type="GO" id="GO:0005886">
    <property type="term" value="C:plasma membrane"/>
    <property type="evidence" value="ECO:0007669"/>
    <property type="project" value="UniProtKB-SubCell"/>
</dbReference>
<dbReference type="SMART" id="SM00159">
    <property type="entry name" value="PTX"/>
    <property type="match status" value="1"/>
</dbReference>
<feature type="disulfide bond" evidence="13">
    <location>
        <begin position="498"/>
        <end position="513"/>
    </location>
</feature>
<feature type="transmembrane region" description="Helical" evidence="15">
    <location>
        <begin position="708"/>
        <end position="726"/>
    </location>
</feature>
<dbReference type="Gene3D" id="1.20.58.390">
    <property type="entry name" value="Neurotransmitter-gated ion-channel transmembrane domain"/>
    <property type="match status" value="1"/>
</dbReference>
<evidence type="ECO:0000256" key="4">
    <source>
        <dbReference type="ARBA" id="ARBA00022448"/>
    </source>
</evidence>
<dbReference type="GO" id="GO:0005254">
    <property type="term" value="F:chloride channel activity"/>
    <property type="evidence" value="ECO:0007669"/>
    <property type="project" value="UniProtKB-ARBA"/>
</dbReference>
<evidence type="ECO:0000259" key="16">
    <source>
        <dbReference type="PROSITE" id="PS50041"/>
    </source>
</evidence>
<keyword evidence="19" id="KW-1185">Reference proteome</keyword>
<dbReference type="PANTHER" id="PTHR19277">
    <property type="entry name" value="PENTRAXIN"/>
    <property type="match status" value="1"/>
</dbReference>
<dbReference type="Gene3D" id="2.60.120.200">
    <property type="match status" value="1"/>
</dbReference>
<dbReference type="PROSITE" id="PS00615">
    <property type="entry name" value="C_TYPE_LECTIN_1"/>
    <property type="match status" value="1"/>
</dbReference>
<dbReference type="InterPro" id="IPR038050">
    <property type="entry name" value="Neuro_actylchol_rec"/>
</dbReference>
<evidence type="ECO:0000256" key="6">
    <source>
        <dbReference type="ARBA" id="ARBA00022723"/>
    </source>
</evidence>
<feature type="transmembrane region" description="Helical" evidence="15">
    <location>
        <begin position="793"/>
        <end position="813"/>
    </location>
</feature>
<evidence type="ECO:0000256" key="10">
    <source>
        <dbReference type="ARBA" id="ARBA00023157"/>
    </source>
</evidence>
<keyword evidence="12" id="KW-0407">Ion channel</keyword>
<dbReference type="Gene3D" id="3.10.100.10">
    <property type="entry name" value="Mannose-Binding Protein A, subunit A"/>
    <property type="match status" value="1"/>
</dbReference>
<comment type="subcellular location">
    <subcellularLocation>
        <location evidence="3">Cell membrane</location>
    </subcellularLocation>
    <subcellularLocation>
        <location evidence="2">Membrane</location>
        <topology evidence="2">Multi-pass membrane protein</topology>
    </subcellularLocation>
</comment>
<evidence type="ECO:0000256" key="13">
    <source>
        <dbReference type="PROSITE-ProRule" id="PRU00124"/>
    </source>
</evidence>
<dbReference type="InterPro" id="IPR001304">
    <property type="entry name" value="C-type_lectin-like"/>
</dbReference>